<feature type="domain" description="DUF5666" evidence="2">
    <location>
        <begin position="40"/>
        <end position="85"/>
    </location>
</feature>
<name>A0A0J1HAT4_9GAMM</name>
<feature type="domain" description="DUF5666" evidence="2">
    <location>
        <begin position="236"/>
        <end position="295"/>
    </location>
</feature>
<dbReference type="AlphaFoldDB" id="A0A0J1HAT4"/>
<sequence>MKMFSGLVMVGVSVLFAGCGSDSSDSGTGNDATTLARIIGPVESISYDDETLSVNGHQLDGSAATVSYDDNTFSFNDLAQGMVVEAIVSGTQAQRVSQQITLQPVLSGPVTAVSADSITVNGVVVATSGSGFAVGDWVLVFAMLQPDDSWQVLHVAKTPSLTSAELEGGISQLDTAGSTFLLQTVKVDFSNAVIDDSRPLLDGVWAEVHGQFSGDTFVASRIEVKQGRDVSGSEFEGIVTWVSDDGTEFEVGGYLRVRVDGSTVFDDGSPADLKPGAIVELDLVELNGQLVATKVDFESQASGSSPSVPTSTSFEFKVEGEASFAGNQLTINQIPFIVDANTEFVDGLSLSSINGMWVEIQGRSLNGEHRAKKIDQESKDSEISLEGVVSSGSLWGYSATDGTLDSFEGKWADVECRRSESNELSQCRNEP</sequence>
<organism evidence="3 4">
    <name type="scientific">Photobacterium ganghwense</name>
    <dbReference type="NCBI Taxonomy" id="320778"/>
    <lineage>
        <taxon>Bacteria</taxon>
        <taxon>Pseudomonadati</taxon>
        <taxon>Pseudomonadota</taxon>
        <taxon>Gammaproteobacteria</taxon>
        <taxon>Vibrionales</taxon>
        <taxon>Vibrionaceae</taxon>
        <taxon>Photobacterium</taxon>
    </lineage>
</organism>
<dbReference type="PROSITE" id="PS51257">
    <property type="entry name" value="PROKAR_LIPOPROTEIN"/>
    <property type="match status" value="1"/>
</dbReference>
<feature type="chain" id="PRO_5005252465" description="DUF5666 domain-containing protein" evidence="1">
    <location>
        <begin position="18"/>
        <end position="431"/>
    </location>
</feature>
<dbReference type="InterPro" id="IPR043724">
    <property type="entry name" value="DUF5666"/>
</dbReference>
<reference evidence="3 4" key="1">
    <citation type="submission" date="2015-05" db="EMBL/GenBank/DDBJ databases">
        <title>Photobacterium galathea sp. nov.</title>
        <authorList>
            <person name="Machado H."/>
            <person name="Gram L."/>
        </authorList>
    </citation>
    <scope>NUCLEOTIDE SEQUENCE [LARGE SCALE GENOMIC DNA]</scope>
    <source>
        <strain evidence="3 4">DSM 22954</strain>
    </source>
</reference>
<accession>A0A0J1HAT4</accession>
<keyword evidence="1" id="KW-0732">Signal</keyword>
<feature type="signal peptide" evidence="1">
    <location>
        <begin position="1"/>
        <end position="17"/>
    </location>
</feature>
<proteinExistence type="predicted"/>
<evidence type="ECO:0000313" key="3">
    <source>
        <dbReference type="EMBL" id="KLV08741.1"/>
    </source>
</evidence>
<dbReference type="OrthoDB" id="5592950at2"/>
<dbReference type="EMBL" id="LDOU01000013">
    <property type="protein sequence ID" value="KLV08741.1"/>
    <property type="molecule type" value="Genomic_DNA"/>
</dbReference>
<evidence type="ECO:0000256" key="1">
    <source>
        <dbReference type="SAM" id="SignalP"/>
    </source>
</evidence>
<feature type="domain" description="DUF5666" evidence="2">
    <location>
        <begin position="323"/>
        <end position="374"/>
    </location>
</feature>
<dbReference type="STRING" id="320778.ABT57_13090"/>
<dbReference type="Pfam" id="PF18914">
    <property type="entry name" value="DUF5666"/>
    <property type="match status" value="5"/>
</dbReference>
<dbReference type="PATRIC" id="fig|320778.3.peg.2855"/>
<evidence type="ECO:0000313" key="4">
    <source>
        <dbReference type="Proteomes" id="UP000035909"/>
    </source>
</evidence>
<dbReference type="RefSeq" id="WP_047885667.1">
    <property type="nucleotide sequence ID" value="NZ_CP071325.1"/>
</dbReference>
<comment type="caution">
    <text evidence="3">The sequence shown here is derived from an EMBL/GenBank/DDBJ whole genome shotgun (WGS) entry which is preliminary data.</text>
</comment>
<gene>
    <name evidence="3" type="ORF">ABT57_13090</name>
</gene>
<evidence type="ECO:0000259" key="2">
    <source>
        <dbReference type="Pfam" id="PF18914"/>
    </source>
</evidence>
<keyword evidence="4" id="KW-1185">Reference proteome</keyword>
<protein>
    <recommendedName>
        <fullName evidence="2">DUF5666 domain-containing protein</fullName>
    </recommendedName>
</protein>
<feature type="domain" description="DUF5666" evidence="2">
    <location>
        <begin position="167"/>
        <end position="223"/>
    </location>
</feature>
<dbReference type="Proteomes" id="UP000035909">
    <property type="component" value="Unassembled WGS sequence"/>
</dbReference>
<feature type="domain" description="DUF5666" evidence="2">
    <location>
        <begin position="108"/>
        <end position="150"/>
    </location>
</feature>